<dbReference type="EMBL" id="OC002055">
    <property type="protein sequence ID" value="CAD7261195.1"/>
    <property type="molecule type" value="Genomic_DNA"/>
</dbReference>
<gene>
    <name evidence="1" type="ORF">TSIB3V08_LOCUS5339</name>
</gene>
<evidence type="ECO:0000313" key="1">
    <source>
        <dbReference type="EMBL" id="CAD7261195.1"/>
    </source>
</evidence>
<sequence>MGRLLHSGSMRLFVDDEEISAIRVWNSDTRDNRFIIIASFEKKNYISIMNIYCLFAHLFELVRSNHQNLRRGVKTKR</sequence>
<organism evidence="1">
    <name type="scientific">Timema shepardi</name>
    <name type="common">Walking stick</name>
    <dbReference type="NCBI Taxonomy" id="629360"/>
    <lineage>
        <taxon>Eukaryota</taxon>
        <taxon>Metazoa</taxon>
        <taxon>Ecdysozoa</taxon>
        <taxon>Arthropoda</taxon>
        <taxon>Hexapoda</taxon>
        <taxon>Insecta</taxon>
        <taxon>Pterygota</taxon>
        <taxon>Neoptera</taxon>
        <taxon>Polyneoptera</taxon>
        <taxon>Phasmatodea</taxon>
        <taxon>Timematodea</taxon>
        <taxon>Timematoidea</taxon>
        <taxon>Timematidae</taxon>
        <taxon>Timema</taxon>
    </lineage>
</organism>
<proteinExistence type="predicted"/>
<dbReference type="AlphaFoldDB" id="A0A7R9AVG1"/>
<accession>A0A7R9AVG1</accession>
<name>A0A7R9AVG1_TIMSH</name>
<reference evidence="1" key="1">
    <citation type="submission" date="2020-11" db="EMBL/GenBank/DDBJ databases">
        <authorList>
            <person name="Tran Van P."/>
        </authorList>
    </citation>
    <scope>NUCLEOTIDE SEQUENCE</scope>
</reference>
<protein>
    <submittedName>
        <fullName evidence="1">Uncharacterized protein</fullName>
    </submittedName>
</protein>